<proteinExistence type="predicted"/>
<organism evidence="2 3">
    <name type="scientific">Engystomops pustulosus</name>
    <name type="common">Tungara frog</name>
    <name type="synonym">Physalaemus pustulosus</name>
    <dbReference type="NCBI Taxonomy" id="76066"/>
    <lineage>
        <taxon>Eukaryota</taxon>
        <taxon>Metazoa</taxon>
        <taxon>Chordata</taxon>
        <taxon>Craniata</taxon>
        <taxon>Vertebrata</taxon>
        <taxon>Euteleostomi</taxon>
        <taxon>Amphibia</taxon>
        <taxon>Batrachia</taxon>
        <taxon>Anura</taxon>
        <taxon>Neobatrachia</taxon>
        <taxon>Hyloidea</taxon>
        <taxon>Leptodactylidae</taxon>
        <taxon>Leiuperinae</taxon>
        <taxon>Engystomops</taxon>
    </lineage>
</organism>
<dbReference type="AlphaFoldDB" id="A0AAV6YHT2"/>
<name>A0AAV6YHT2_ENGPU</name>
<feature type="region of interest" description="Disordered" evidence="1">
    <location>
        <begin position="1"/>
        <end position="29"/>
    </location>
</feature>
<evidence type="ECO:0000256" key="1">
    <source>
        <dbReference type="SAM" id="MobiDB-lite"/>
    </source>
</evidence>
<evidence type="ECO:0000313" key="2">
    <source>
        <dbReference type="EMBL" id="KAG8535698.1"/>
    </source>
</evidence>
<reference evidence="2" key="1">
    <citation type="thesis" date="2020" institute="ProQuest LLC" country="789 East Eisenhower Parkway, Ann Arbor, MI, USA">
        <title>Comparative Genomics and Chromosome Evolution.</title>
        <authorList>
            <person name="Mudd A.B."/>
        </authorList>
    </citation>
    <scope>NUCLEOTIDE SEQUENCE</scope>
    <source>
        <strain evidence="2">237g6f4</strain>
        <tissue evidence="2">Blood</tissue>
    </source>
</reference>
<gene>
    <name evidence="2" type="ORF">GDO81_027950</name>
</gene>
<comment type="caution">
    <text evidence="2">The sequence shown here is derived from an EMBL/GenBank/DDBJ whole genome shotgun (WGS) entry which is preliminary data.</text>
</comment>
<dbReference type="Proteomes" id="UP000824782">
    <property type="component" value="Unassembled WGS sequence"/>
</dbReference>
<sequence>MSVMSSRQSSEDGAHLLSMAPTGKSHTISAKGKRSYQRCRVMVPQVQCIQVRVEVSQAQCIQCLGITDAMYPRQSSGITGTVYPRKSSGITGEMYAQDGWWYHMGEIPRLAVWWY</sequence>
<protein>
    <submittedName>
        <fullName evidence="2">Uncharacterized protein</fullName>
    </submittedName>
</protein>
<dbReference type="EMBL" id="WNYA01059474">
    <property type="protein sequence ID" value="KAG8535698.1"/>
    <property type="molecule type" value="Genomic_DNA"/>
</dbReference>
<accession>A0AAV6YHT2</accession>
<keyword evidence="3" id="KW-1185">Reference proteome</keyword>
<evidence type="ECO:0000313" key="3">
    <source>
        <dbReference type="Proteomes" id="UP000824782"/>
    </source>
</evidence>